<dbReference type="InterPro" id="IPR003313">
    <property type="entry name" value="AraC-bd"/>
</dbReference>
<proteinExistence type="predicted"/>
<reference evidence="5 6" key="1">
    <citation type="submission" date="2020-05" db="EMBL/GenBank/DDBJ databases">
        <title>Azospirillum oleiclasticum sp. nov, a nitrogen-fixing and heavy crude oil-emulsifying bacterium isolated from the crude oil of Yumen Oilfield.</title>
        <authorList>
            <person name="Wu D."/>
            <person name="Cai M."/>
            <person name="Zhang X."/>
        </authorList>
    </citation>
    <scope>NUCLEOTIDE SEQUENCE [LARGE SCALE GENOMIC DNA]</scope>
    <source>
        <strain evidence="5 6">ROY-1-1-2</strain>
    </source>
</reference>
<keyword evidence="1" id="KW-0805">Transcription regulation</keyword>
<evidence type="ECO:0000256" key="3">
    <source>
        <dbReference type="ARBA" id="ARBA00023163"/>
    </source>
</evidence>
<evidence type="ECO:0000313" key="6">
    <source>
        <dbReference type="Proteomes" id="UP000584642"/>
    </source>
</evidence>
<dbReference type="PANTHER" id="PTHR46796">
    <property type="entry name" value="HTH-TYPE TRANSCRIPTIONAL ACTIVATOR RHAS-RELATED"/>
    <property type="match status" value="1"/>
</dbReference>
<dbReference type="RefSeq" id="WP_180286254.1">
    <property type="nucleotide sequence ID" value="NZ_JABFDB010000040.1"/>
</dbReference>
<dbReference type="EMBL" id="JABFDB010000040">
    <property type="protein sequence ID" value="NYZ24482.1"/>
    <property type="molecule type" value="Genomic_DNA"/>
</dbReference>
<dbReference type="InterPro" id="IPR037923">
    <property type="entry name" value="HTH-like"/>
</dbReference>
<dbReference type="PANTHER" id="PTHR46796:SF2">
    <property type="entry name" value="TRANSCRIPTIONAL REGULATORY PROTEIN"/>
    <property type="match status" value="1"/>
</dbReference>
<dbReference type="Pfam" id="PF12833">
    <property type="entry name" value="HTH_18"/>
    <property type="match status" value="1"/>
</dbReference>
<dbReference type="InterPro" id="IPR018060">
    <property type="entry name" value="HTH_AraC"/>
</dbReference>
<protein>
    <submittedName>
        <fullName evidence="5">AraC family transcriptional regulator</fullName>
    </submittedName>
</protein>
<evidence type="ECO:0000256" key="1">
    <source>
        <dbReference type="ARBA" id="ARBA00023015"/>
    </source>
</evidence>
<dbReference type="InterPro" id="IPR050204">
    <property type="entry name" value="AraC_XylS_family_regulators"/>
</dbReference>
<dbReference type="Gene3D" id="1.10.10.60">
    <property type="entry name" value="Homeodomain-like"/>
    <property type="match status" value="1"/>
</dbReference>
<keyword evidence="3" id="KW-0804">Transcription</keyword>
<sequence length="281" mass="30401">MTDETLPMREWTVYATAAAAGVELLHARFLRHVYERHVHDAYCLGVTEWGVQAFHCRGAGHASSAGMVMAFNPDEPHDGHAADAQGFAYRMLYVDPGAVRRVLEDAYERPVGLPFARAPLLVDARLAGLVARTHRAFAAGDGLAAEGWLAETVADLATRHAAGSASLPRPGNNPAGLRRARDHLHASLEQPVTADDLASVAGMSRFHLARQFRTAFGLPPHAYLLHLRLMEARRRLAAGVPPADVAAGLAFTDQSHLHKRFKGAYGITPGQYARASIRRGA</sequence>
<evidence type="ECO:0000313" key="5">
    <source>
        <dbReference type="EMBL" id="NYZ24482.1"/>
    </source>
</evidence>
<keyword evidence="6" id="KW-1185">Reference proteome</keyword>
<organism evidence="5 6">
    <name type="scientific">Azospirillum oleiclasticum</name>
    <dbReference type="NCBI Taxonomy" id="2735135"/>
    <lineage>
        <taxon>Bacteria</taxon>
        <taxon>Pseudomonadati</taxon>
        <taxon>Pseudomonadota</taxon>
        <taxon>Alphaproteobacteria</taxon>
        <taxon>Rhodospirillales</taxon>
        <taxon>Azospirillaceae</taxon>
        <taxon>Azospirillum</taxon>
    </lineage>
</organism>
<name>A0ABX2TJF8_9PROT</name>
<dbReference type="Proteomes" id="UP000584642">
    <property type="component" value="Unassembled WGS sequence"/>
</dbReference>
<dbReference type="Pfam" id="PF02311">
    <property type="entry name" value="AraC_binding"/>
    <property type="match status" value="1"/>
</dbReference>
<accession>A0ABX2TJF8</accession>
<keyword evidence="2" id="KW-0238">DNA-binding</keyword>
<dbReference type="SMART" id="SM00342">
    <property type="entry name" value="HTH_ARAC"/>
    <property type="match status" value="1"/>
</dbReference>
<feature type="domain" description="HTH araC/xylS-type" evidence="4">
    <location>
        <begin position="178"/>
        <end position="275"/>
    </location>
</feature>
<evidence type="ECO:0000259" key="4">
    <source>
        <dbReference type="PROSITE" id="PS01124"/>
    </source>
</evidence>
<evidence type="ECO:0000256" key="2">
    <source>
        <dbReference type="ARBA" id="ARBA00023125"/>
    </source>
</evidence>
<dbReference type="PROSITE" id="PS01124">
    <property type="entry name" value="HTH_ARAC_FAMILY_2"/>
    <property type="match status" value="1"/>
</dbReference>
<gene>
    <name evidence="5" type="ORF">HND93_32670</name>
</gene>
<dbReference type="SUPFAM" id="SSF46689">
    <property type="entry name" value="Homeodomain-like"/>
    <property type="match status" value="2"/>
</dbReference>
<dbReference type="SUPFAM" id="SSF51215">
    <property type="entry name" value="Regulatory protein AraC"/>
    <property type="match status" value="1"/>
</dbReference>
<dbReference type="InterPro" id="IPR009057">
    <property type="entry name" value="Homeodomain-like_sf"/>
</dbReference>
<comment type="caution">
    <text evidence="5">The sequence shown here is derived from an EMBL/GenBank/DDBJ whole genome shotgun (WGS) entry which is preliminary data.</text>
</comment>